<dbReference type="AlphaFoldDB" id="A0A6F8ZDC3"/>
<evidence type="ECO:0000313" key="3">
    <source>
        <dbReference type="EMBL" id="CAB1127931.1"/>
    </source>
</evidence>
<dbReference type="SUPFAM" id="SSF51338">
    <property type="entry name" value="Composite domain of metallo-dependent hydrolases"/>
    <property type="match status" value="1"/>
</dbReference>
<evidence type="ECO:0000313" key="4">
    <source>
        <dbReference type="Proteomes" id="UP000503399"/>
    </source>
</evidence>
<gene>
    <name evidence="3" type="ORF">R50_0425</name>
</gene>
<dbReference type="GO" id="GO:0102127">
    <property type="term" value="F:8-oxoguanine deaminase activity"/>
    <property type="evidence" value="ECO:0007669"/>
    <property type="project" value="UniProtKB-EC"/>
</dbReference>
<dbReference type="InterPro" id="IPR011059">
    <property type="entry name" value="Metal-dep_hydrolase_composite"/>
</dbReference>
<dbReference type="InterPro" id="IPR050287">
    <property type="entry name" value="MTA/SAH_deaminase"/>
</dbReference>
<name>A0A6F8ZDC3_9FIRM</name>
<evidence type="ECO:0000256" key="1">
    <source>
        <dbReference type="ARBA" id="ARBA00022801"/>
    </source>
</evidence>
<dbReference type="PANTHER" id="PTHR43794:SF11">
    <property type="entry name" value="AMIDOHYDROLASE-RELATED DOMAIN-CONTAINING PROTEIN"/>
    <property type="match status" value="1"/>
</dbReference>
<feature type="domain" description="Amidohydrolase-related" evidence="2">
    <location>
        <begin position="56"/>
        <end position="420"/>
    </location>
</feature>
<dbReference type="SUPFAM" id="SSF51556">
    <property type="entry name" value="Metallo-dependent hydrolases"/>
    <property type="match status" value="1"/>
</dbReference>
<dbReference type="Gene3D" id="2.30.40.10">
    <property type="entry name" value="Urease, subunit C, domain 1"/>
    <property type="match status" value="1"/>
</dbReference>
<dbReference type="Pfam" id="PF01979">
    <property type="entry name" value="Amidohydro_1"/>
    <property type="match status" value="1"/>
</dbReference>
<keyword evidence="1 3" id="KW-0378">Hydrolase</keyword>
<keyword evidence="4" id="KW-1185">Reference proteome</keyword>
<proteinExistence type="predicted"/>
<dbReference type="PANTHER" id="PTHR43794">
    <property type="entry name" value="AMINOHYDROLASE SSNA-RELATED"/>
    <property type="match status" value="1"/>
</dbReference>
<sequence length="451" mass="47557">MRLLFRHLDALVVEAGRPPLRDAWLAEDGQGRVAAAGTGTPPPGLDGGRDGRGLLAVPGLVNAHHHLYQTAARGRATGQGLFAWLTALYPRWGRLRPATIHAAAVVALAELVRSGATATVDHHYLYPPGAGAAAVAEALFGAADQVGIRLMLARGAITCGRSGGCLPPDELVEPPDAVWTDIRDLAARYHQRGAAAQTRVAVAPVSIMSTDAAVMRDAAELARVLNLPLHTHAGETRDEERYARQRYGAHPFDLLEEWGWLRPGTWLAHGVWIPVRFRPRLARAGVGVAHCPSSNLRLGSGVAPVRAYLQAGIPVGLGVDGSASNDGGHLWGEARLALLLSGVRGRPPLAPAEALALATRGSARCLGWEGLGRLEPGDAADVAVYRLDDLEHAGMAAGDPLAAWALGWPTRAWTVLVGGRAVVEEGRLVTVEVEAAAAELRRRMQAEEAGG</sequence>
<organism evidence="3 4">
    <name type="scientific">Candidatus Hydrogenisulfobacillus filiaventi</name>
    <dbReference type="NCBI Taxonomy" id="2707344"/>
    <lineage>
        <taxon>Bacteria</taxon>
        <taxon>Bacillati</taxon>
        <taxon>Bacillota</taxon>
        <taxon>Clostridia</taxon>
        <taxon>Eubacteriales</taxon>
        <taxon>Clostridiales Family XVII. Incertae Sedis</taxon>
        <taxon>Candidatus Hydrogenisulfobacillus</taxon>
    </lineage>
</organism>
<accession>A0A6F8ZDC3</accession>
<dbReference type="EMBL" id="LR778114">
    <property type="protein sequence ID" value="CAB1127931.1"/>
    <property type="molecule type" value="Genomic_DNA"/>
</dbReference>
<reference evidence="3 4" key="1">
    <citation type="submission" date="2020-02" db="EMBL/GenBank/DDBJ databases">
        <authorList>
            <person name="Hogendoorn C."/>
        </authorList>
    </citation>
    <scope>NUCLEOTIDE SEQUENCE [LARGE SCALE GENOMIC DNA]</scope>
    <source>
        <strain evidence="3">R501</strain>
    </source>
</reference>
<protein>
    <submittedName>
        <fullName evidence="3">8-oxoguanine deaminase</fullName>
        <ecNumber evidence="3">3.5.4.32</ecNumber>
    </submittedName>
</protein>
<dbReference type="InterPro" id="IPR032466">
    <property type="entry name" value="Metal_Hydrolase"/>
</dbReference>
<dbReference type="KEGG" id="hfv:R50_0425"/>
<dbReference type="EC" id="3.5.4.32" evidence="3"/>
<dbReference type="InterPro" id="IPR006680">
    <property type="entry name" value="Amidohydro-rel"/>
</dbReference>
<evidence type="ECO:0000259" key="2">
    <source>
        <dbReference type="Pfam" id="PF01979"/>
    </source>
</evidence>
<dbReference type="Proteomes" id="UP000503399">
    <property type="component" value="Chromosome"/>
</dbReference>
<dbReference type="Gene3D" id="3.20.20.140">
    <property type="entry name" value="Metal-dependent hydrolases"/>
    <property type="match status" value="1"/>
</dbReference>